<feature type="modified residue" description="1-thioglycine; alternate" evidence="5">
    <location>
        <position position="112"/>
    </location>
</feature>
<evidence type="ECO:0000256" key="3">
    <source>
        <dbReference type="ARBA" id="ARBA00022741"/>
    </source>
</evidence>
<comment type="function">
    <text evidence="5">Acts as a sulfur carrier required for molybdopterin biosynthesis. Component of the molybdopterin synthase complex that catalyzes the conversion of precursor Z into molybdopterin by mediating the incorporation of 2 sulfur atoms into precursor Z to generate a dithiolene group. In the complex, serves as sulfur donor by being thiocarboxylated (-COSH) at its C-terminus by UBA4. After interaction with MOCS2B, the sulfur is then transferred to precursor Z to form molybdopterin.</text>
</comment>
<dbReference type="Proteomes" id="UP001642405">
    <property type="component" value="Unassembled WGS sequence"/>
</dbReference>
<dbReference type="PANTHER" id="PTHR33359:SF1">
    <property type="entry name" value="MOLYBDOPTERIN SYNTHASE SULFUR CARRIER SUBUNIT"/>
    <property type="match status" value="1"/>
</dbReference>
<evidence type="ECO:0000313" key="6">
    <source>
        <dbReference type="EMBL" id="CAK7225443.1"/>
    </source>
</evidence>
<sequence length="112" mass="12000">MIVLIITKISDDRVSSFPDMTTPRAPAGHFNLLYFAATTAYTQKDYEALPAPMALGSLFAALEERYPGIRAGVLDGSLVTINLAYVDVHEDGATTEIREGDEVAIIPPVSSG</sequence>
<evidence type="ECO:0000256" key="4">
    <source>
        <dbReference type="ARBA" id="ARBA00023150"/>
    </source>
</evidence>
<evidence type="ECO:0000256" key="5">
    <source>
        <dbReference type="HAMAP-Rule" id="MF_03051"/>
    </source>
</evidence>
<evidence type="ECO:0000313" key="7">
    <source>
        <dbReference type="Proteomes" id="UP001642405"/>
    </source>
</evidence>
<comment type="PTM">
    <text evidence="5">C-terminal thiocarboxylation occurs in 2 steps, it is first acyl-adenylated (-COAMP) via the hesA/moeB/thiF part of UBA4, then thiocarboxylated (-COSH) via the rhodanese domain of UBA4.</text>
</comment>
<feature type="modified residue" description="Glycyl adenylate; alternate" evidence="5">
    <location>
        <position position="112"/>
    </location>
</feature>
<comment type="similarity">
    <text evidence="5">Belongs to the MoaD family. MOCS2A subfamily.</text>
</comment>
<dbReference type="InterPro" id="IPR028887">
    <property type="entry name" value="MOCS2A_euk"/>
</dbReference>
<name>A0ABP0C0P6_9PEZI</name>
<dbReference type="InterPro" id="IPR012675">
    <property type="entry name" value="Beta-grasp_dom_sf"/>
</dbReference>
<evidence type="ECO:0000256" key="2">
    <source>
        <dbReference type="ARBA" id="ARBA00022553"/>
    </source>
</evidence>
<evidence type="ECO:0000256" key="1">
    <source>
        <dbReference type="ARBA" id="ARBA00022490"/>
    </source>
</evidence>
<dbReference type="InterPro" id="IPR044672">
    <property type="entry name" value="MOCS2A"/>
</dbReference>
<reference evidence="6 7" key="1">
    <citation type="submission" date="2024-01" db="EMBL/GenBank/DDBJ databases">
        <authorList>
            <person name="Allen C."/>
            <person name="Tagirdzhanova G."/>
        </authorList>
    </citation>
    <scope>NUCLEOTIDE SEQUENCE [LARGE SCALE GENOMIC DNA]</scope>
</reference>
<dbReference type="PANTHER" id="PTHR33359">
    <property type="entry name" value="MOLYBDOPTERIN SYNTHASE SULFUR CARRIER SUBUNIT"/>
    <property type="match status" value="1"/>
</dbReference>
<dbReference type="InterPro" id="IPR016155">
    <property type="entry name" value="Mopterin_synth/thiamin_S_b"/>
</dbReference>
<keyword evidence="7" id="KW-1185">Reference proteome</keyword>
<comment type="pathway">
    <text evidence="5">Cofactor biosynthesis; molybdopterin biosynthesis.</text>
</comment>
<accession>A0ABP0C0P6</accession>
<gene>
    <name evidence="5" type="primary">cnxG</name>
    <name evidence="6" type="ORF">SCUCBS95973_005866</name>
</gene>
<proteinExistence type="inferred from homology"/>
<dbReference type="InterPro" id="IPR003749">
    <property type="entry name" value="ThiS/MoaD-like"/>
</dbReference>
<comment type="subunit">
    <text evidence="5">Heterotetramer; composed of 2 small (MOCS2A) and 2 large (MOCS2B) subunits.</text>
</comment>
<dbReference type="Gene3D" id="3.10.20.30">
    <property type="match status" value="1"/>
</dbReference>
<comment type="subcellular location">
    <subcellularLocation>
        <location evidence="5">Cytoplasm</location>
    </subcellularLocation>
</comment>
<keyword evidence="2 5" id="KW-0597">Phosphoprotein</keyword>
<dbReference type="EMBL" id="CAWUHB010000033">
    <property type="protein sequence ID" value="CAK7225443.1"/>
    <property type="molecule type" value="Genomic_DNA"/>
</dbReference>
<protein>
    <recommendedName>
        <fullName evidence="5">Molybdopterin synthase sulfur carrier subunit</fullName>
    </recommendedName>
    <alternativeName>
        <fullName evidence="5">Common component for nitrate reductase and xanthine dehydrogenase protein G</fullName>
    </alternativeName>
    <alternativeName>
        <fullName evidence="5">Molybdenum cofactor synthesis protein 2 small subunit</fullName>
    </alternativeName>
    <alternativeName>
        <fullName evidence="5">Molybdenum cofactor synthesis protein 2A</fullName>
    </alternativeName>
    <alternativeName>
        <fullName evidence="5">Sulfur carrier protein MOCS2A</fullName>
        <shortName evidence="5">MOCS2A</shortName>
    </alternativeName>
</protein>
<organism evidence="6 7">
    <name type="scientific">Sporothrix curviconia</name>
    <dbReference type="NCBI Taxonomy" id="1260050"/>
    <lineage>
        <taxon>Eukaryota</taxon>
        <taxon>Fungi</taxon>
        <taxon>Dikarya</taxon>
        <taxon>Ascomycota</taxon>
        <taxon>Pezizomycotina</taxon>
        <taxon>Sordariomycetes</taxon>
        <taxon>Sordariomycetidae</taxon>
        <taxon>Ophiostomatales</taxon>
        <taxon>Ophiostomataceae</taxon>
        <taxon>Sporothrix</taxon>
    </lineage>
</organism>
<dbReference type="SUPFAM" id="SSF54285">
    <property type="entry name" value="MoaD/ThiS"/>
    <property type="match status" value="1"/>
</dbReference>
<dbReference type="CDD" id="cd00754">
    <property type="entry name" value="Ubl_MoaD"/>
    <property type="match status" value="1"/>
</dbReference>
<keyword evidence="4 5" id="KW-0501">Molybdenum cofactor biosynthesis</keyword>
<keyword evidence="3 5" id="KW-0547">Nucleotide-binding</keyword>
<keyword evidence="1 5" id="KW-0963">Cytoplasm</keyword>
<comment type="caution">
    <text evidence="6">The sequence shown here is derived from an EMBL/GenBank/DDBJ whole genome shotgun (WGS) entry which is preliminary data.</text>
</comment>
<dbReference type="HAMAP" id="MF_03051">
    <property type="entry name" value="MOCS2A"/>
    <property type="match status" value="1"/>
</dbReference>
<dbReference type="Pfam" id="PF02597">
    <property type="entry name" value="ThiS"/>
    <property type="match status" value="1"/>
</dbReference>